<dbReference type="AlphaFoldDB" id="A0A5A7QSC9"/>
<feature type="region of interest" description="Disordered" evidence="1">
    <location>
        <begin position="147"/>
        <end position="220"/>
    </location>
</feature>
<evidence type="ECO:0000256" key="1">
    <source>
        <dbReference type="SAM" id="MobiDB-lite"/>
    </source>
</evidence>
<evidence type="ECO:0000313" key="2">
    <source>
        <dbReference type="EMBL" id="GER47812.1"/>
    </source>
</evidence>
<proteinExistence type="predicted"/>
<dbReference type="Proteomes" id="UP000325081">
    <property type="component" value="Unassembled WGS sequence"/>
</dbReference>
<feature type="compositionally biased region" description="Polar residues" evidence="1">
    <location>
        <begin position="205"/>
        <end position="220"/>
    </location>
</feature>
<sequence length="220" mass="24056">MDDSNSFAIYFNYGGYMVNIDGFLDFFGDNIHLVTGLDLDRFGFFDLVEEIDKLGCKEWNKILYKAKRGRPRIHALPSGSENVLVVPPTQGSGHIASPPTQDYSHLTAPPTQETGRKRKNPTQENEIHIAQTMKDRALMSSDKRVRLVNPVGGPSTRSRSKNSVGGPNTRSRSKNSVGGPSTKSPSKNSVGSPSTRSRSKKIQDCSISGTQESVANKLST</sequence>
<reference evidence="3" key="1">
    <citation type="journal article" date="2019" name="Curr. Biol.">
        <title>Genome Sequence of Striga asiatica Provides Insight into the Evolution of Plant Parasitism.</title>
        <authorList>
            <person name="Yoshida S."/>
            <person name="Kim S."/>
            <person name="Wafula E.K."/>
            <person name="Tanskanen J."/>
            <person name="Kim Y.M."/>
            <person name="Honaas L."/>
            <person name="Yang Z."/>
            <person name="Spallek T."/>
            <person name="Conn C.E."/>
            <person name="Ichihashi Y."/>
            <person name="Cheong K."/>
            <person name="Cui S."/>
            <person name="Der J.P."/>
            <person name="Gundlach H."/>
            <person name="Jiao Y."/>
            <person name="Hori C."/>
            <person name="Ishida J.K."/>
            <person name="Kasahara H."/>
            <person name="Kiba T."/>
            <person name="Kim M.S."/>
            <person name="Koo N."/>
            <person name="Laohavisit A."/>
            <person name="Lee Y.H."/>
            <person name="Lumba S."/>
            <person name="McCourt P."/>
            <person name="Mortimer J.C."/>
            <person name="Mutuku J.M."/>
            <person name="Nomura T."/>
            <person name="Sasaki-Sekimoto Y."/>
            <person name="Seto Y."/>
            <person name="Wang Y."/>
            <person name="Wakatake T."/>
            <person name="Sakakibara H."/>
            <person name="Demura T."/>
            <person name="Yamaguchi S."/>
            <person name="Yoneyama K."/>
            <person name="Manabe R.I."/>
            <person name="Nelson D.C."/>
            <person name="Schulman A.H."/>
            <person name="Timko M.P."/>
            <person name="dePamphilis C.W."/>
            <person name="Choi D."/>
            <person name="Shirasu K."/>
        </authorList>
    </citation>
    <scope>NUCLEOTIDE SEQUENCE [LARGE SCALE GENOMIC DNA]</scope>
    <source>
        <strain evidence="3">cv. UVA1</strain>
    </source>
</reference>
<dbReference type="EMBL" id="BKCP01008070">
    <property type="protein sequence ID" value="GER47812.1"/>
    <property type="molecule type" value="Genomic_DNA"/>
</dbReference>
<gene>
    <name evidence="2" type="ORF">STAS_24947</name>
</gene>
<keyword evidence="3" id="KW-1185">Reference proteome</keyword>
<organism evidence="2 3">
    <name type="scientific">Striga asiatica</name>
    <name type="common">Asiatic witchweed</name>
    <name type="synonym">Buchnera asiatica</name>
    <dbReference type="NCBI Taxonomy" id="4170"/>
    <lineage>
        <taxon>Eukaryota</taxon>
        <taxon>Viridiplantae</taxon>
        <taxon>Streptophyta</taxon>
        <taxon>Embryophyta</taxon>
        <taxon>Tracheophyta</taxon>
        <taxon>Spermatophyta</taxon>
        <taxon>Magnoliopsida</taxon>
        <taxon>eudicotyledons</taxon>
        <taxon>Gunneridae</taxon>
        <taxon>Pentapetalae</taxon>
        <taxon>asterids</taxon>
        <taxon>lamiids</taxon>
        <taxon>Lamiales</taxon>
        <taxon>Orobanchaceae</taxon>
        <taxon>Buchnereae</taxon>
        <taxon>Striga</taxon>
    </lineage>
</organism>
<feature type="compositionally biased region" description="Polar residues" evidence="1">
    <location>
        <begin position="155"/>
        <end position="196"/>
    </location>
</feature>
<feature type="region of interest" description="Disordered" evidence="1">
    <location>
        <begin position="88"/>
        <end position="125"/>
    </location>
</feature>
<protein>
    <submittedName>
        <fullName evidence="2">Mechanosensitive channel of smallconductance-like 10</fullName>
    </submittedName>
</protein>
<comment type="caution">
    <text evidence="2">The sequence shown here is derived from an EMBL/GenBank/DDBJ whole genome shotgun (WGS) entry which is preliminary data.</text>
</comment>
<evidence type="ECO:0000313" key="3">
    <source>
        <dbReference type="Proteomes" id="UP000325081"/>
    </source>
</evidence>
<name>A0A5A7QSC9_STRAF</name>
<accession>A0A5A7QSC9</accession>
<feature type="compositionally biased region" description="Polar residues" evidence="1">
    <location>
        <begin position="98"/>
        <end position="113"/>
    </location>
</feature>